<evidence type="ECO:0000313" key="4">
    <source>
        <dbReference type="Proteomes" id="UP000330809"/>
    </source>
</evidence>
<dbReference type="RefSeq" id="WP_095002018.1">
    <property type="nucleotide sequence ID" value="NZ_CAACYJ010000040.1"/>
</dbReference>
<keyword evidence="1" id="KW-0732">Signal</keyword>
<dbReference type="EMBL" id="CAACYJ010000040">
    <property type="protein sequence ID" value="VFB21948.1"/>
    <property type="molecule type" value="Genomic_DNA"/>
</dbReference>
<feature type="chain" id="PRO_5011915466" evidence="1">
    <location>
        <begin position="17"/>
        <end position="115"/>
    </location>
</feature>
<dbReference type="AlphaFoldDB" id="A0A267APM6"/>
<sequence length="115" mass="12252">MRLAALLLVLSVNAFAEEPGLMGVSRDIKCAQGTVKQIHIGAGNYDSGNGISVMLTSTGTRWWAVHGERNLNDPTGYALLNMLSLSKLTGQQVSLLDESGGGCNYFTGVVLTNMY</sequence>
<protein>
    <submittedName>
        <fullName evidence="3">Uncharacterized protein</fullName>
    </submittedName>
</protein>
<gene>
    <name evidence="3" type="ORF">NCTC10754_04630</name>
    <name evidence="2" type="ORF">PI499_03525</name>
</gene>
<dbReference type="Proteomes" id="UP001212337">
    <property type="component" value="Unassembled WGS sequence"/>
</dbReference>
<keyword evidence="5" id="KW-1185">Reference proteome</keyword>
<evidence type="ECO:0000313" key="5">
    <source>
        <dbReference type="Proteomes" id="UP001212337"/>
    </source>
</evidence>
<dbReference type="EMBL" id="JAQJVI010000003">
    <property type="protein sequence ID" value="MDA7020957.1"/>
    <property type="molecule type" value="Genomic_DNA"/>
</dbReference>
<proteinExistence type="predicted"/>
<reference evidence="3 4" key="1">
    <citation type="submission" date="2019-02" db="EMBL/GenBank/DDBJ databases">
        <authorList>
            <consortium name="Pathogen Informatics"/>
        </authorList>
    </citation>
    <scope>NUCLEOTIDE SEQUENCE [LARGE SCALE GENOMIC DNA]</scope>
    <source>
        <strain evidence="3 4">3012STDY7103891</strain>
    </source>
</reference>
<dbReference type="GeneID" id="89545325"/>
<evidence type="ECO:0000313" key="2">
    <source>
        <dbReference type="EMBL" id="MDA7020957.1"/>
    </source>
</evidence>
<evidence type="ECO:0000256" key="1">
    <source>
        <dbReference type="SAM" id="SignalP"/>
    </source>
</evidence>
<accession>A0A267APM6</accession>
<dbReference type="Proteomes" id="UP000330809">
    <property type="component" value="Unassembled WGS sequence"/>
</dbReference>
<name>A0A267APM6_PSEFR</name>
<feature type="signal peptide" evidence="1">
    <location>
        <begin position="1"/>
        <end position="16"/>
    </location>
</feature>
<evidence type="ECO:0000313" key="3">
    <source>
        <dbReference type="EMBL" id="VFB21948.1"/>
    </source>
</evidence>
<organism evidence="3 4">
    <name type="scientific">Pseudomonas fragi</name>
    <dbReference type="NCBI Taxonomy" id="296"/>
    <lineage>
        <taxon>Bacteria</taxon>
        <taxon>Pseudomonadati</taxon>
        <taxon>Pseudomonadota</taxon>
        <taxon>Gammaproteobacteria</taxon>
        <taxon>Pseudomonadales</taxon>
        <taxon>Pseudomonadaceae</taxon>
        <taxon>Pseudomonas</taxon>
    </lineage>
</organism>
<reference evidence="2 5" key="2">
    <citation type="submission" date="2023-01" db="EMBL/GenBank/DDBJ databases">
        <title>Effects of deletion of Siderophore biosynthase gene in Pseudomonas fragi on quorum sensing and spoliage ability.</title>
        <authorList>
            <person name="Cui F."/>
            <person name="Wang D."/>
            <person name="Liu J."/>
            <person name="Wang Q."/>
            <person name="Li T."/>
            <person name="Li J."/>
        </authorList>
    </citation>
    <scope>NUCLEOTIDE SEQUENCE [LARGE SCALE GENOMIC DNA]</scope>
    <source>
        <strain evidence="2 5">MS-10</strain>
    </source>
</reference>